<dbReference type="Pfam" id="PF14223">
    <property type="entry name" value="Retrotran_gag_2"/>
    <property type="match status" value="1"/>
</dbReference>
<dbReference type="OrthoDB" id="3066634at2759"/>
<dbReference type="PANTHER" id="PTHR47481">
    <property type="match status" value="1"/>
</dbReference>
<protein>
    <submittedName>
        <fullName evidence="1">Uncharacterized protein</fullName>
    </submittedName>
</protein>
<dbReference type="InParanoid" id="A0A165AU54"/>
<dbReference type="STRING" id="1314781.A0A165AU54"/>
<keyword evidence="2" id="KW-1185">Reference proteome</keyword>
<evidence type="ECO:0000313" key="2">
    <source>
        <dbReference type="Proteomes" id="UP000077266"/>
    </source>
</evidence>
<name>A0A165AU54_EXIGL</name>
<dbReference type="EMBL" id="KV426625">
    <property type="protein sequence ID" value="KZV79414.1"/>
    <property type="molecule type" value="Genomic_DNA"/>
</dbReference>
<organism evidence="1 2">
    <name type="scientific">Exidia glandulosa HHB12029</name>
    <dbReference type="NCBI Taxonomy" id="1314781"/>
    <lineage>
        <taxon>Eukaryota</taxon>
        <taxon>Fungi</taxon>
        <taxon>Dikarya</taxon>
        <taxon>Basidiomycota</taxon>
        <taxon>Agaricomycotina</taxon>
        <taxon>Agaricomycetes</taxon>
        <taxon>Auriculariales</taxon>
        <taxon>Exidiaceae</taxon>
        <taxon>Exidia</taxon>
    </lineage>
</organism>
<sequence length="208" mass="23404">MAISVYTCLSAFNPDKKLNGSNWPEYKQEFKMIFMQLRLFKHVESDTARPSDSDKAAIWDELEESALLALYSTMASTSLQARHVRPTLSSRQVWASLKEEFEGNNRARRMQIKQAFFKPQHDTALPISDYIQSIVNAADTLNALDWQVKDADIVDSIISNLDDSWSLVRTVLTTQSSEPKLDAVKATLLAHERETNPHLVTGSSLTGS</sequence>
<proteinExistence type="predicted"/>
<accession>A0A165AU54</accession>
<dbReference type="Proteomes" id="UP000077266">
    <property type="component" value="Unassembled WGS sequence"/>
</dbReference>
<dbReference type="PANTHER" id="PTHR47481:SF7">
    <property type="entry name" value="CCHC-TYPE DOMAIN-CONTAINING PROTEIN"/>
    <property type="match status" value="1"/>
</dbReference>
<evidence type="ECO:0000313" key="1">
    <source>
        <dbReference type="EMBL" id="KZV79414.1"/>
    </source>
</evidence>
<reference evidence="1 2" key="1">
    <citation type="journal article" date="2016" name="Mol. Biol. Evol.">
        <title>Comparative Genomics of Early-Diverging Mushroom-Forming Fungi Provides Insights into the Origins of Lignocellulose Decay Capabilities.</title>
        <authorList>
            <person name="Nagy L.G."/>
            <person name="Riley R."/>
            <person name="Tritt A."/>
            <person name="Adam C."/>
            <person name="Daum C."/>
            <person name="Floudas D."/>
            <person name="Sun H."/>
            <person name="Yadav J.S."/>
            <person name="Pangilinan J."/>
            <person name="Larsson K.H."/>
            <person name="Matsuura K."/>
            <person name="Barry K."/>
            <person name="Labutti K."/>
            <person name="Kuo R."/>
            <person name="Ohm R.A."/>
            <person name="Bhattacharya S.S."/>
            <person name="Shirouzu T."/>
            <person name="Yoshinaga Y."/>
            <person name="Martin F.M."/>
            <person name="Grigoriev I.V."/>
            <person name="Hibbett D.S."/>
        </authorList>
    </citation>
    <scope>NUCLEOTIDE SEQUENCE [LARGE SCALE GENOMIC DNA]</scope>
    <source>
        <strain evidence="1 2">HHB12029</strain>
    </source>
</reference>
<gene>
    <name evidence="1" type="ORF">EXIGLDRAFT_661089</name>
</gene>
<dbReference type="AlphaFoldDB" id="A0A165AU54"/>